<organism evidence="8 9">
    <name type="scientific">Polluticaenibacter yanchengensis</name>
    <dbReference type="NCBI Taxonomy" id="3014562"/>
    <lineage>
        <taxon>Bacteria</taxon>
        <taxon>Pseudomonadati</taxon>
        <taxon>Bacteroidota</taxon>
        <taxon>Chitinophagia</taxon>
        <taxon>Chitinophagales</taxon>
        <taxon>Chitinophagaceae</taxon>
        <taxon>Polluticaenibacter</taxon>
    </lineage>
</organism>
<dbReference type="Proteomes" id="UP001210231">
    <property type="component" value="Unassembled WGS sequence"/>
</dbReference>
<dbReference type="Pfam" id="PF14322">
    <property type="entry name" value="SusD-like_3"/>
    <property type="match status" value="1"/>
</dbReference>
<name>A0ABT4UI76_9BACT</name>
<evidence type="ECO:0000313" key="9">
    <source>
        <dbReference type="Proteomes" id="UP001210231"/>
    </source>
</evidence>
<dbReference type="RefSeq" id="WP_407030832.1">
    <property type="nucleotide sequence ID" value="NZ_JAQGEF010000006.1"/>
</dbReference>
<gene>
    <name evidence="8" type="ORF">O3P16_06775</name>
</gene>
<dbReference type="InterPro" id="IPR012944">
    <property type="entry name" value="SusD_RagB_dom"/>
</dbReference>
<evidence type="ECO:0000256" key="2">
    <source>
        <dbReference type="ARBA" id="ARBA00006275"/>
    </source>
</evidence>
<dbReference type="InterPro" id="IPR011990">
    <property type="entry name" value="TPR-like_helical_dom_sf"/>
</dbReference>
<dbReference type="Gene3D" id="1.25.40.390">
    <property type="match status" value="1"/>
</dbReference>
<comment type="caution">
    <text evidence="8">The sequence shown here is derived from an EMBL/GenBank/DDBJ whole genome shotgun (WGS) entry which is preliminary data.</text>
</comment>
<dbReference type="EMBL" id="JAQGEF010000006">
    <property type="protein sequence ID" value="MDA3614506.1"/>
    <property type="molecule type" value="Genomic_DNA"/>
</dbReference>
<dbReference type="InterPro" id="IPR033985">
    <property type="entry name" value="SusD-like_N"/>
</dbReference>
<evidence type="ECO:0000313" key="8">
    <source>
        <dbReference type="EMBL" id="MDA3614506.1"/>
    </source>
</evidence>
<sequence length="493" mass="55646">MKKKFQNIILLSLLVSASSCNKFLEKEPDSNRASISTPEQVSQLLISAYPKANYITMVEALSDNAEDKGQGVDDVTNRLCFKFEVVNSSPSNQDSPEMYWSETYKAIAVCNQALQVISKAKNPSEFSAQKGEALVARAYAHFMLVNLYSQSYDAAHAATDLGIPYVTEPENIVFKDYDRKTVAYVYEQIEKDLTEGLPLISDKSYEVPKYHFNHAAANAFASRFYLYKKDWAKAAQYANAAFPADNFATQLRPWNSTWAAFAYAELWNVFSRATTVSNLLLVETSSLYGRYNYSYRYGYTFNVLNTVSSVKSLCGNPTWTVDNKRYTAGTNNYLVPKLTEYFVRESVNANFGQPYVMVPVFDAEEVLFNRAEANAYLGNYSLVLKDLNTYVSKRIQNYNATTHAVTEARVQAYAGATVALKDAYIKAILDLKRLEFTYQGQRYFDMQRYGLSVTHILKESGTETSITVPARDNRRIIQIPQSATLSGLPLNPR</sequence>
<keyword evidence="9" id="KW-1185">Reference proteome</keyword>
<feature type="domain" description="RagB/SusD" evidence="6">
    <location>
        <begin position="292"/>
        <end position="483"/>
    </location>
</feature>
<evidence type="ECO:0000256" key="5">
    <source>
        <dbReference type="ARBA" id="ARBA00023237"/>
    </source>
</evidence>
<evidence type="ECO:0000256" key="1">
    <source>
        <dbReference type="ARBA" id="ARBA00004442"/>
    </source>
</evidence>
<accession>A0ABT4UI76</accession>
<keyword evidence="5" id="KW-0998">Cell outer membrane</keyword>
<dbReference type="PROSITE" id="PS51257">
    <property type="entry name" value="PROKAR_LIPOPROTEIN"/>
    <property type="match status" value="1"/>
</dbReference>
<keyword evidence="4" id="KW-0472">Membrane</keyword>
<reference evidence="8 9" key="1">
    <citation type="submission" date="2022-12" db="EMBL/GenBank/DDBJ databases">
        <title>Chitinophagaceae gen. sp. nov., a new member of the family Chitinophagaceae, isolated from soil in a chemical factory.</title>
        <authorList>
            <person name="Ke Z."/>
        </authorList>
    </citation>
    <scope>NUCLEOTIDE SEQUENCE [LARGE SCALE GENOMIC DNA]</scope>
    <source>
        <strain evidence="8 9">LY-5</strain>
    </source>
</reference>
<keyword evidence="3" id="KW-0732">Signal</keyword>
<comment type="subcellular location">
    <subcellularLocation>
        <location evidence="1">Cell outer membrane</location>
    </subcellularLocation>
</comment>
<feature type="domain" description="SusD-like N-terminal" evidence="7">
    <location>
        <begin position="22"/>
        <end position="226"/>
    </location>
</feature>
<proteinExistence type="inferred from homology"/>
<evidence type="ECO:0000259" key="6">
    <source>
        <dbReference type="Pfam" id="PF07980"/>
    </source>
</evidence>
<dbReference type="Pfam" id="PF07980">
    <property type="entry name" value="SusD_RagB"/>
    <property type="match status" value="1"/>
</dbReference>
<protein>
    <submittedName>
        <fullName evidence="8">RagB/SusD family nutrient uptake outer membrane protein</fullName>
    </submittedName>
</protein>
<evidence type="ECO:0000256" key="4">
    <source>
        <dbReference type="ARBA" id="ARBA00023136"/>
    </source>
</evidence>
<dbReference type="SUPFAM" id="SSF48452">
    <property type="entry name" value="TPR-like"/>
    <property type="match status" value="1"/>
</dbReference>
<comment type="similarity">
    <text evidence="2">Belongs to the SusD family.</text>
</comment>
<evidence type="ECO:0000256" key="3">
    <source>
        <dbReference type="ARBA" id="ARBA00022729"/>
    </source>
</evidence>
<evidence type="ECO:0000259" key="7">
    <source>
        <dbReference type="Pfam" id="PF14322"/>
    </source>
</evidence>